<dbReference type="RefSeq" id="WP_239797768.1">
    <property type="nucleotide sequence ID" value="NZ_OU912926.1"/>
</dbReference>
<reference evidence="1 2" key="1">
    <citation type="submission" date="2021-10" db="EMBL/GenBank/DDBJ databases">
        <authorList>
            <person name="Koch H."/>
        </authorList>
    </citation>
    <scope>NUCLEOTIDE SEQUENCE [LARGE SCALE GENOMIC DNA]</scope>
    <source>
        <strain evidence="1">6680</strain>
    </source>
</reference>
<protein>
    <submittedName>
        <fullName evidence="1">Uncharacterized protein</fullName>
    </submittedName>
</protein>
<organism evidence="1 2">
    <name type="scientific">Candidatus Nitrotoga arctica</name>
    <dbReference type="NCBI Taxonomy" id="453162"/>
    <lineage>
        <taxon>Bacteria</taxon>
        <taxon>Pseudomonadati</taxon>
        <taxon>Pseudomonadota</taxon>
        <taxon>Betaproteobacteria</taxon>
        <taxon>Nitrosomonadales</taxon>
        <taxon>Gallionellaceae</taxon>
        <taxon>Candidatus Nitrotoga</taxon>
    </lineage>
</organism>
<sequence length="64" mass="6973">MLREAAYIACFIQQTTLLAVEGFNLSSDGTSGLYYVLEGLIERIENSTRLITDHAASVKGARHG</sequence>
<evidence type="ECO:0000313" key="2">
    <source>
        <dbReference type="Proteomes" id="UP000839052"/>
    </source>
</evidence>
<name>A0ABM8Z2P8_9PROT</name>
<keyword evidence="2" id="KW-1185">Reference proteome</keyword>
<dbReference type="Proteomes" id="UP000839052">
    <property type="component" value="Chromosome"/>
</dbReference>
<dbReference type="EMBL" id="OU912926">
    <property type="protein sequence ID" value="CAG9934085.1"/>
    <property type="molecule type" value="Genomic_DNA"/>
</dbReference>
<gene>
    <name evidence="1" type="ORF">NTG6680_2836</name>
</gene>
<proteinExistence type="predicted"/>
<evidence type="ECO:0000313" key="1">
    <source>
        <dbReference type="EMBL" id="CAG9934085.1"/>
    </source>
</evidence>
<accession>A0ABM8Z2P8</accession>